<keyword evidence="3 7" id="KW-0028">Amino-acid biosynthesis</keyword>
<dbReference type="HAMAP" id="MF_00555">
    <property type="entry name" value="AsnA"/>
    <property type="match status" value="1"/>
</dbReference>
<evidence type="ECO:0000313" key="10">
    <source>
        <dbReference type="EMBL" id="MDI6448562.1"/>
    </source>
</evidence>
<dbReference type="Gene3D" id="3.30.930.10">
    <property type="entry name" value="Bira Bifunctional Protein, Domain 2"/>
    <property type="match status" value="1"/>
</dbReference>
<feature type="domain" description="Aminoacyl-transfer RNA synthetases class-II family profile" evidence="9">
    <location>
        <begin position="26"/>
        <end position="331"/>
    </location>
</feature>
<dbReference type="GO" id="GO:0005524">
    <property type="term" value="F:ATP binding"/>
    <property type="evidence" value="ECO:0007669"/>
    <property type="project" value="UniProtKB-UniRule"/>
</dbReference>
<comment type="subcellular location">
    <subcellularLocation>
        <location evidence="7">Cytoplasm</location>
    </subcellularLocation>
</comment>
<comment type="caution">
    <text evidence="10">The sequence shown here is derived from an EMBL/GenBank/DDBJ whole genome shotgun (WGS) entry which is preliminary data.</text>
</comment>
<comment type="catalytic activity">
    <reaction evidence="7">
        <text>L-aspartate + NH4(+) + ATP = L-asparagine + AMP + diphosphate + H(+)</text>
        <dbReference type="Rhea" id="RHEA:11372"/>
        <dbReference type="ChEBI" id="CHEBI:15378"/>
        <dbReference type="ChEBI" id="CHEBI:28938"/>
        <dbReference type="ChEBI" id="CHEBI:29991"/>
        <dbReference type="ChEBI" id="CHEBI:30616"/>
        <dbReference type="ChEBI" id="CHEBI:33019"/>
        <dbReference type="ChEBI" id="CHEBI:58048"/>
        <dbReference type="ChEBI" id="CHEBI:456215"/>
        <dbReference type="EC" id="6.3.1.1"/>
    </reaction>
</comment>
<comment type="pathway">
    <text evidence="7">Amino-acid biosynthesis; L-asparagine biosynthesis; L-asparagine from L-aspartate (ammonia route): step 1/1.</text>
</comment>
<organism evidence="10 11">
    <name type="scientific">Anaerobaca lacustris</name>
    <dbReference type="NCBI Taxonomy" id="3044600"/>
    <lineage>
        <taxon>Bacteria</taxon>
        <taxon>Pseudomonadati</taxon>
        <taxon>Planctomycetota</taxon>
        <taxon>Phycisphaerae</taxon>
        <taxon>Sedimentisphaerales</taxon>
        <taxon>Anaerobacaceae</taxon>
        <taxon>Anaerobaca</taxon>
    </lineage>
</organism>
<evidence type="ECO:0000256" key="7">
    <source>
        <dbReference type="HAMAP-Rule" id="MF_00555"/>
    </source>
</evidence>
<dbReference type="PROSITE" id="PS50862">
    <property type="entry name" value="AA_TRNA_LIGASE_II"/>
    <property type="match status" value="1"/>
</dbReference>
<dbReference type="InterPro" id="IPR004618">
    <property type="entry name" value="AsnA"/>
</dbReference>
<dbReference type="EMBL" id="JASCXX010000005">
    <property type="protein sequence ID" value="MDI6448562.1"/>
    <property type="molecule type" value="Genomic_DNA"/>
</dbReference>
<evidence type="ECO:0000256" key="4">
    <source>
        <dbReference type="ARBA" id="ARBA00022741"/>
    </source>
</evidence>
<evidence type="ECO:0000256" key="3">
    <source>
        <dbReference type="ARBA" id="ARBA00022605"/>
    </source>
</evidence>
<comment type="similarity">
    <text evidence="7">Belongs to the class-II aminoacyl-tRNA synthetase family. AsnA subfamily.</text>
</comment>
<dbReference type="GO" id="GO:0070981">
    <property type="term" value="P:L-asparagine biosynthetic process"/>
    <property type="evidence" value="ECO:0007669"/>
    <property type="project" value="UniProtKB-UniRule"/>
</dbReference>
<evidence type="ECO:0000313" key="11">
    <source>
        <dbReference type="Proteomes" id="UP001431776"/>
    </source>
</evidence>
<dbReference type="NCBIfam" id="TIGR00669">
    <property type="entry name" value="asnA"/>
    <property type="match status" value="1"/>
</dbReference>
<dbReference type="Pfam" id="PF03590">
    <property type="entry name" value="AsnA"/>
    <property type="match status" value="1"/>
</dbReference>
<sequence length="346" mass="39280">MPDLIVNGDYKPILNLRQTEQAIKFVKDFFQDLMAEALNLQRVSAPLFVRKGSGVNDDLNGVEAKATFRIKDDGYSEAECLFSLAKWKRMVLADYGFGPGEGLYTDMNAIRPDEECLDNLHSVYVDQWDWERVIREGERNLDFLKDIVRTIYGVLRETEAVVCERYLHIEPMLPEEIAFVHSEELLDRWPDVTPRQREDKIVQERGAVFVIGIGGKLADGTLHDGRAPDYDDWVTPTSDGTRGLNGDILLWYPLLGRAFEISSMGIRVDKTSLLQQLEIRGALARREYEWHKRLLAGELPLSIGGGIGQSRLCMFFLRKLHVGEVHASVWPEDMIAQCRAAGIALL</sequence>
<dbReference type="AlphaFoldDB" id="A0AAW6TTD9"/>
<evidence type="ECO:0000256" key="8">
    <source>
        <dbReference type="NCBIfam" id="TIGR00669"/>
    </source>
</evidence>
<reference evidence="10" key="1">
    <citation type="submission" date="2023-05" db="EMBL/GenBank/DDBJ databases">
        <title>Anaerotaeda fermentans gen. nov., sp. nov., a novel anaerobic planctomycete of the new family within the order Sedimentisphaerales isolated from Taman Peninsula, Russia.</title>
        <authorList>
            <person name="Khomyakova M.A."/>
            <person name="Merkel A.Y."/>
            <person name="Slobodkin A.I."/>
        </authorList>
    </citation>
    <scope>NUCLEOTIDE SEQUENCE</scope>
    <source>
        <strain evidence="10">M17dextr</strain>
    </source>
</reference>
<dbReference type="RefSeq" id="WP_349243973.1">
    <property type="nucleotide sequence ID" value="NZ_JASCXX010000005.1"/>
</dbReference>
<gene>
    <name evidence="7 10" type="primary">asnA</name>
    <name evidence="10" type="ORF">QJ522_05865</name>
</gene>
<keyword evidence="2 7" id="KW-0436">Ligase</keyword>
<dbReference type="SUPFAM" id="SSF55681">
    <property type="entry name" value="Class II aaRS and biotin synthetases"/>
    <property type="match status" value="1"/>
</dbReference>
<proteinExistence type="inferred from homology"/>
<keyword evidence="11" id="KW-1185">Reference proteome</keyword>
<keyword evidence="5 7" id="KW-0067">ATP-binding</keyword>
<keyword evidence="6 7" id="KW-0061">Asparagine biosynthesis</keyword>
<dbReference type="PANTHER" id="PTHR30073">
    <property type="entry name" value="ASPARTATE--AMMONIA LIGASE"/>
    <property type="match status" value="1"/>
</dbReference>
<dbReference type="EC" id="6.3.1.1" evidence="7 8"/>
<dbReference type="PANTHER" id="PTHR30073:SF5">
    <property type="entry name" value="ASPARTATE--AMMONIA LIGASE"/>
    <property type="match status" value="1"/>
</dbReference>
<evidence type="ECO:0000256" key="6">
    <source>
        <dbReference type="ARBA" id="ARBA00022888"/>
    </source>
</evidence>
<protein>
    <recommendedName>
        <fullName evidence="7 8">Aspartate--ammonia ligase</fullName>
        <ecNumber evidence="7 8">6.3.1.1</ecNumber>
    </recommendedName>
    <alternativeName>
        <fullName evidence="7">Asparagine synthetase A</fullName>
    </alternativeName>
</protein>
<dbReference type="PIRSF" id="PIRSF001555">
    <property type="entry name" value="Asp_ammon_ligase"/>
    <property type="match status" value="1"/>
</dbReference>
<dbReference type="InterPro" id="IPR006195">
    <property type="entry name" value="aa-tRNA-synth_II"/>
</dbReference>
<dbReference type="GO" id="GO:0004071">
    <property type="term" value="F:aspartate-ammonia ligase activity"/>
    <property type="evidence" value="ECO:0007669"/>
    <property type="project" value="UniProtKB-UniRule"/>
</dbReference>
<keyword evidence="1 7" id="KW-0963">Cytoplasm</keyword>
<evidence type="ECO:0000256" key="5">
    <source>
        <dbReference type="ARBA" id="ARBA00022840"/>
    </source>
</evidence>
<dbReference type="GO" id="GO:0005829">
    <property type="term" value="C:cytosol"/>
    <property type="evidence" value="ECO:0007669"/>
    <property type="project" value="TreeGrafter"/>
</dbReference>
<dbReference type="InterPro" id="IPR045864">
    <property type="entry name" value="aa-tRNA-synth_II/BPL/LPL"/>
</dbReference>
<dbReference type="Proteomes" id="UP001431776">
    <property type="component" value="Unassembled WGS sequence"/>
</dbReference>
<evidence type="ECO:0000256" key="2">
    <source>
        <dbReference type="ARBA" id="ARBA00022598"/>
    </source>
</evidence>
<keyword evidence="4 7" id="KW-0547">Nucleotide-binding</keyword>
<accession>A0AAW6TTD9</accession>
<name>A0AAW6TTD9_9BACT</name>
<evidence type="ECO:0000259" key="9">
    <source>
        <dbReference type="PROSITE" id="PS50862"/>
    </source>
</evidence>
<evidence type="ECO:0000256" key="1">
    <source>
        <dbReference type="ARBA" id="ARBA00022490"/>
    </source>
</evidence>